<gene>
    <name evidence="6" type="ORF">DCAR_0522434</name>
</gene>
<sequence length="275" mass="28876">MIQDQEVNLGLVDQAIQLFRTSPPTWRSALFSNLIIFLVGSPLLVAGLSLPGIAAAFLLGSLTWRAFGPSALFLVATFFVLGTAATKVKMVQKEAQGVAEKRKGRRGPGSVIGSSAAGCVCAFLSIYGGGGRAFFQLCKLGFVASFCTKLSDTVSTEIGKAYGNTTYLVTTFKVVPKGTEGAVSAEGTFAGFLASIFLAWTGVLIGEINMPEAVICVIASQVANLGESFIGAALQEKEGFQWLNNDIVNVINISMGSSLAVLMQQVMLQSSKHSG</sequence>
<reference evidence="6" key="2">
    <citation type="submission" date="2022-03" db="EMBL/GenBank/DDBJ databases">
        <title>Draft title - Genomic analysis of global carrot germplasm unveils the trajectory of domestication and the origin of high carotenoid orange carrot.</title>
        <authorList>
            <person name="Iorizzo M."/>
            <person name="Ellison S."/>
            <person name="Senalik D."/>
            <person name="Macko-Podgorni A."/>
            <person name="Grzebelus D."/>
            <person name="Bostan H."/>
            <person name="Rolling W."/>
            <person name="Curaba J."/>
            <person name="Simon P."/>
        </authorList>
    </citation>
    <scope>NUCLEOTIDE SEQUENCE</scope>
    <source>
        <tissue evidence="6">Leaf</tissue>
    </source>
</reference>
<dbReference type="OrthoDB" id="30881at2759"/>
<name>A0A164ZTA9_DAUCS</name>
<keyword evidence="5" id="KW-0472">Membrane</keyword>
<keyword evidence="3" id="KW-0812">Transmembrane</keyword>
<dbReference type="PANTHER" id="PTHR13353">
    <property type="entry name" value="TRANSMEMBRANE PROTEIN 19"/>
    <property type="match status" value="1"/>
</dbReference>
<evidence type="ECO:0000256" key="3">
    <source>
        <dbReference type="ARBA" id="ARBA00022692"/>
    </source>
</evidence>
<comment type="similarity">
    <text evidence="2">Belongs to the TMEM19 family.</text>
</comment>
<evidence type="ECO:0000256" key="1">
    <source>
        <dbReference type="ARBA" id="ARBA00004141"/>
    </source>
</evidence>
<dbReference type="EMBL" id="CP093347">
    <property type="protein sequence ID" value="WOH03043.1"/>
    <property type="molecule type" value="Genomic_DNA"/>
</dbReference>
<dbReference type="PANTHER" id="PTHR13353:SF5">
    <property type="entry name" value="TRANSMEMBRANE PROTEIN 19"/>
    <property type="match status" value="1"/>
</dbReference>
<dbReference type="OMA" id="ILAVFMQ"/>
<accession>A0A164ZTA9</accession>
<evidence type="ECO:0000256" key="2">
    <source>
        <dbReference type="ARBA" id="ARBA00009012"/>
    </source>
</evidence>
<organism evidence="6 7">
    <name type="scientific">Daucus carota subsp. sativus</name>
    <name type="common">Carrot</name>
    <dbReference type="NCBI Taxonomy" id="79200"/>
    <lineage>
        <taxon>Eukaryota</taxon>
        <taxon>Viridiplantae</taxon>
        <taxon>Streptophyta</taxon>
        <taxon>Embryophyta</taxon>
        <taxon>Tracheophyta</taxon>
        <taxon>Spermatophyta</taxon>
        <taxon>Magnoliopsida</taxon>
        <taxon>eudicotyledons</taxon>
        <taxon>Gunneridae</taxon>
        <taxon>Pentapetalae</taxon>
        <taxon>asterids</taxon>
        <taxon>campanulids</taxon>
        <taxon>Apiales</taxon>
        <taxon>Apiaceae</taxon>
        <taxon>Apioideae</taxon>
        <taxon>Scandiceae</taxon>
        <taxon>Daucinae</taxon>
        <taxon>Daucus</taxon>
        <taxon>Daucus sect. Daucus</taxon>
    </lineage>
</organism>
<evidence type="ECO:0000256" key="4">
    <source>
        <dbReference type="ARBA" id="ARBA00022989"/>
    </source>
</evidence>
<protein>
    <submittedName>
        <fullName evidence="6">Uncharacterized protein</fullName>
    </submittedName>
</protein>
<dbReference type="Gramene" id="KZM96371">
    <property type="protein sequence ID" value="KZM96371"/>
    <property type="gene ID" value="DCAR_019613"/>
</dbReference>
<keyword evidence="4" id="KW-1133">Transmembrane helix</keyword>
<dbReference type="InterPro" id="IPR002794">
    <property type="entry name" value="DUF92_TMEM19"/>
</dbReference>
<keyword evidence="7" id="KW-1185">Reference proteome</keyword>
<dbReference type="KEGG" id="dcr:108223258"/>
<proteinExistence type="inferred from homology"/>
<evidence type="ECO:0000313" key="7">
    <source>
        <dbReference type="Proteomes" id="UP000077755"/>
    </source>
</evidence>
<comment type="subcellular location">
    <subcellularLocation>
        <location evidence="1">Membrane</location>
        <topology evidence="1">Multi-pass membrane protein</topology>
    </subcellularLocation>
</comment>
<evidence type="ECO:0000313" key="6">
    <source>
        <dbReference type="EMBL" id="WOH03043.1"/>
    </source>
</evidence>
<evidence type="ECO:0000256" key="5">
    <source>
        <dbReference type="ARBA" id="ARBA00023136"/>
    </source>
</evidence>
<dbReference type="AlphaFoldDB" id="A0A164ZTA9"/>
<dbReference type="Pfam" id="PF01940">
    <property type="entry name" value="DUF92"/>
    <property type="match status" value="1"/>
</dbReference>
<reference evidence="6" key="1">
    <citation type="journal article" date="2016" name="Nat. Genet.">
        <title>A high-quality carrot genome assembly provides new insights into carotenoid accumulation and asterid genome evolution.</title>
        <authorList>
            <person name="Iorizzo M."/>
            <person name="Ellison S."/>
            <person name="Senalik D."/>
            <person name="Zeng P."/>
            <person name="Satapoomin P."/>
            <person name="Huang J."/>
            <person name="Bowman M."/>
            <person name="Iovene M."/>
            <person name="Sanseverino W."/>
            <person name="Cavagnaro P."/>
            <person name="Yildiz M."/>
            <person name="Macko-Podgorni A."/>
            <person name="Moranska E."/>
            <person name="Grzebelus E."/>
            <person name="Grzebelus D."/>
            <person name="Ashrafi H."/>
            <person name="Zheng Z."/>
            <person name="Cheng S."/>
            <person name="Spooner D."/>
            <person name="Van Deynze A."/>
            <person name="Simon P."/>
        </authorList>
    </citation>
    <scope>NUCLEOTIDE SEQUENCE</scope>
    <source>
        <tissue evidence="6">Leaf</tissue>
    </source>
</reference>
<dbReference type="Proteomes" id="UP000077755">
    <property type="component" value="Chromosome 5"/>
</dbReference>
<dbReference type="GO" id="GO:0009706">
    <property type="term" value="C:chloroplast inner membrane"/>
    <property type="evidence" value="ECO:0007669"/>
    <property type="project" value="TreeGrafter"/>
</dbReference>